<organism evidence="8 9">
    <name type="scientific">Phaeodactylum tricornutum (strain CCAP 1055/1)</name>
    <dbReference type="NCBI Taxonomy" id="556484"/>
    <lineage>
        <taxon>Eukaryota</taxon>
        <taxon>Sar</taxon>
        <taxon>Stramenopiles</taxon>
        <taxon>Ochrophyta</taxon>
        <taxon>Bacillariophyta</taxon>
        <taxon>Bacillariophyceae</taxon>
        <taxon>Bacillariophycidae</taxon>
        <taxon>Naviculales</taxon>
        <taxon>Phaeodactylaceae</taxon>
        <taxon>Phaeodactylum</taxon>
    </lineage>
</organism>
<feature type="domain" description="GOLD" evidence="7">
    <location>
        <begin position="21"/>
        <end position="228"/>
    </location>
</feature>
<dbReference type="GeneID" id="7203781"/>
<dbReference type="SMART" id="SM01190">
    <property type="entry name" value="EMP24_GP25L"/>
    <property type="match status" value="1"/>
</dbReference>
<evidence type="ECO:0000256" key="1">
    <source>
        <dbReference type="ARBA" id="ARBA00004479"/>
    </source>
</evidence>
<dbReference type="PANTHER" id="PTHR22811">
    <property type="entry name" value="TRANSMEMBRANE EMP24 DOMAIN-CONTAINING PROTEIN"/>
    <property type="match status" value="1"/>
</dbReference>
<sequence length="233" mass="26177">MRKLLLGITFSTAAYCYGKPTILIDSPKAKCIAVEAAQDTILRVEYDAPDTVVEKMSPEYGPTYLTINVQPKNRVMDSKLHSAPIKSRLKTTSQVLESKQGSVTHKFEVDGEANVCIRSSSANPKFPQLFGLRVETNVHDLASKKASHSGDEASADVHLSQMELEMQRIQNGMRTILNQADFAKTRDAEFHIQTKHMHEASMWWPVVQVCILIITGFTQASHITRFFQSRRII</sequence>
<dbReference type="Proteomes" id="UP000000759">
    <property type="component" value="Chromosome 17"/>
</dbReference>
<dbReference type="RefSeq" id="XP_002182762.1">
    <property type="nucleotide sequence ID" value="XM_002182726.1"/>
</dbReference>
<dbReference type="KEGG" id="pti:PHATRDRAFT_38724"/>
<dbReference type="AlphaFoldDB" id="B7G6N7"/>
<comment type="similarity">
    <text evidence="2">Belongs to the EMP24/GP25L family.</text>
</comment>
<keyword evidence="6" id="KW-0472">Membrane</keyword>
<proteinExistence type="inferred from homology"/>
<evidence type="ECO:0000259" key="7">
    <source>
        <dbReference type="SMART" id="SM01190"/>
    </source>
</evidence>
<keyword evidence="3" id="KW-0812">Transmembrane</keyword>
<name>B7G6N7_PHATC</name>
<protein>
    <recommendedName>
        <fullName evidence="7">GOLD domain-containing protein</fullName>
    </recommendedName>
</protein>
<evidence type="ECO:0000256" key="6">
    <source>
        <dbReference type="ARBA" id="ARBA00023136"/>
    </source>
</evidence>
<dbReference type="InterPro" id="IPR009038">
    <property type="entry name" value="GOLD_dom"/>
</dbReference>
<evidence type="ECO:0000256" key="4">
    <source>
        <dbReference type="ARBA" id="ARBA00022729"/>
    </source>
</evidence>
<dbReference type="PaxDb" id="2850-Phatr38724"/>
<reference evidence="8 9" key="1">
    <citation type="journal article" date="2008" name="Nature">
        <title>The Phaeodactylum genome reveals the evolutionary history of diatom genomes.</title>
        <authorList>
            <person name="Bowler C."/>
            <person name="Allen A.E."/>
            <person name="Badger J.H."/>
            <person name="Grimwood J."/>
            <person name="Jabbari K."/>
            <person name="Kuo A."/>
            <person name="Maheswari U."/>
            <person name="Martens C."/>
            <person name="Maumus F."/>
            <person name="Otillar R.P."/>
            <person name="Rayko E."/>
            <person name="Salamov A."/>
            <person name="Vandepoele K."/>
            <person name="Beszteri B."/>
            <person name="Gruber A."/>
            <person name="Heijde M."/>
            <person name="Katinka M."/>
            <person name="Mock T."/>
            <person name="Valentin K."/>
            <person name="Verret F."/>
            <person name="Berges J.A."/>
            <person name="Brownlee C."/>
            <person name="Cadoret J.P."/>
            <person name="Chiovitti A."/>
            <person name="Choi C.J."/>
            <person name="Coesel S."/>
            <person name="De Martino A."/>
            <person name="Detter J.C."/>
            <person name="Durkin C."/>
            <person name="Falciatore A."/>
            <person name="Fournet J."/>
            <person name="Haruta M."/>
            <person name="Huysman M.J."/>
            <person name="Jenkins B.D."/>
            <person name="Jiroutova K."/>
            <person name="Jorgensen R.E."/>
            <person name="Joubert Y."/>
            <person name="Kaplan A."/>
            <person name="Kroger N."/>
            <person name="Kroth P.G."/>
            <person name="La Roche J."/>
            <person name="Lindquist E."/>
            <person name="Lommer M."/>
            <person name="Martin-Jezequel V."/>
            <person name="Lopez P.J."/>
            <person name="Lucas S."/>
            <person name="Mangogna M."/>
            <person name="McGinnis K."/>
            <person name="Medlin L.K."/>
            <person name="Montsant A."/>
            <person name="Oudot-Le Secq M.P."/>
            <person name="Napoli C."/>
            <person name="Obornik M."/>
            <person name="Parker M.S."/>
            <person name="Petit J.L."/>
            <person name="Porcel B.M."/>
            <person name="Poulsen N."/>
            <person name="Robison M."/>
            <person name="Rychlewski L."/>
            <person name="Rynearson T.A."/>
            <person name="Schmutz J."/>
            <person name="Shapiro H."/>
            <person name="Siaut M."/>
            <person name="Stanley M."/>
            <person name="Sussman M.R."/>
            <person name="Taylor A.R."/>
            <person name="Vardi A."/>
            <person name="von Dassow P."/>
            <person name="Vyverman W."/>
            <person name="Willis A."/>
            <person name="Wyrwicz L.S."/>
            <person name="Rokhsar D.S."/>
            <person name="Weissenbach J."/>
            <person name="Armbrust E.V."/>
            <person name="Green B.R."/>
            <person name="Van de Peer Y."/>
            <person name="Grigoriev I.V."/>
        </authorList>
    </citation>
    <scope>NUCLEOTIDE SEQUENCE [LARGE SCALE GENOMIC DNA]</scope>
    <source>
        <strain evidence="8 9">CCAP 1055/1</strain>
    </source>
</reference>
<evidence type="ECO:0000313" key="8">
    <source>
        <dbReference type="EMBL" id="EEC45498.1"/>
    </source>
</evidence>
<dbReference type="InterPro" id="IPR015720">
    <property type="entry name" value="Emp24-like"/>
</dbReference>
<accession>B7G6N7</accession>
<comment type="subcellular location">
    <subcellularLocation>
        <location evidence="1">Membrane</location>
        <topology evidence="1">Single-pass type I membrane protein</topology>
    </subcellularLocation>
</comment>
<gene>
    <name evidence="8" type="ORF">PHATRDRAFT_38724</name>
</gene>
<dbReference type="eggNOG" id="KOG1690">
    <property type="taxonomic scope" value="Eukaryota"/>
</dbReference>
<dbReference type="HOGENOM" id="CLU_066963_2_3_1"/>
<keyword evidence="5" id="KW-1133">Transmembrane helix</keyword>
<evidence type="ECO:0000313" key="9">
    <source>
        <dbReference type="Proteomes" id="UP000000759"/>
    </source>
</evidence>
<keyword evidence="4" id="KW-0732">Signal</keyword>
<keyword evidence="9" id="KW-1185">Reference proteome</keyword>
<dbReference type="OrthoDB" id="3427at2759"/>
<evidence type="ECO:0000256" key="2">
    <source>
        <dbReference type="ARBA" id="ARBA00007104"/>
    </source>
</evidence>
<dbReference type="EMBL" id="CM000619">
    <property type="protein sequence ID" value="EEC45498.1"/>
    <property type="molecule type" value="Genomic_DNA"/>
</dbReference>
<evidence type="ECO:0000256" key="5">
    <source>
        <dbReference type="ARBA" id="ARBA00022989"/>
    </source>
</evidence>
<dbReference type="Pfam" id="PF01105">
    <property type="entry name" value="EMP24_GP25L"/>
    <property type="match status" value="1"/>
</dbReference>
<reference evidence="9" key="2">
    <citation type="submission" date="2008-08" db="EMBL/GenBank/DDBJ databases">
        <authorList>
            <consortium name="Diatom Consortium"/>
            <person name="Grigoriev I."/>
            <person name="Grimwood J."/>
            <person name="Kuo A."/>
            <person name="Otillar R.P."/>
            <person name="Salamov A."/>
            <person name="Detter J.C."/>
            <person name="Lindquist E."/>
            <person name="Shapiro H."/>
            <person name="Lucas S."/>
            <person name="Glavina del Rio T."/>
            <person name="Pitluck S."/>
            <person name="Rokhsar D."/>
            <person name="Bowler C."/>
        </authorList>
    </citation>
    <scope>GENOME REANNOTATION</scope>
    <source>
        <strain evidence="9">CCAP 1055/1</strain>
    </source>
</reference>
<dbReference type="GO" id="GO:0016020">
    <property type="term" value="C:membrane"/>
    <property type="evidence" value="ECO:0007669"/>
    <property type="project" value="UniProtKB-SubCell"/>
</dbReference>
<dbReference type="OMA" id="EVEFHEQ"/>
<evidence type="ECO:0000256" key="3">
    <source>
        <dbReference type="ARBA" id="ARBA00022692"/>
    </source>
</evidence>
<dbReference type="STRING" id="556484.B7G6N7"/>
<dbReference type="InParanoid" id="B7G6N7"/>